<dbReference type="InterPro" id="IPR001031">
    <property type="entry name" value="Thioesterase"/>
</dbReference>
<evidence type="ECO:0000313" key="5">
    <source>
        <dbReference type="EMBL" id="GHF71923.1"/>
    </source>
</evidence>
<dbReference type="InterPro" id="IPR020806">
    <property type="entry name" value="PKS_PP-bd"/>
</dbReference>
<dbReference type="InterPro" id="IPR000873">
    <property type="entry name" value="AMP-dep_synth/lig_dom"/>
</dbReference>
<dbReference type="Pfam" id="PF00550">
    <property type="entry name" value="PP-binding"/>
    <property type="match status" value="2"/>
</dbReference>
<dbReference type="GO" id="GO:0008610">
    <property type="term" value="P:lipid biosynthetic process"/>
    <property type="evidence" value="ECO:0007669"/>
    <property type="project" value="UniProtKB-ARBA"/>
</dbReference>
<dbReference type="GO" id="GO:0043041">
    <property type="term" value="P:amino acid activation for nonribosomal peptide biosynthetic process"/>
    <property type="evidence" value="ECO:0007669"/>
    <property type="project" value="TreeGrafter"/>
</dbReference>
<dbReference type="InterPro" id="IPR042099">
    <property type="entry name" value="ANL_N_sf"/>
</dbReference>
<dbReference type="PANTHER" id="PTHR45527:SF1">
    <property type="entry name" value="FATTY ACID SYNTHASE"/>
    <property type="match status" value="1"/>
</dbReference>
<dbReference type="FunFam" id="1.10.1200.10:FF:000005">
    <property type="entry name" value="Nonribosomal peptide synthetase 1"/>
    <property type="match status" value="1"/>
</dbReference>
<dbReference type="PROSITE" id="PS50075">
    <property type="entry name" value="CARRIER"/>
    <property type="match status" value="2"/>
</dbReference>
<comment type="caution">
    <text evidence="5">The sequence shown here is derived from an EMBL/GenBank/DDBJ whole genome shotgun (WGS) entry which is preliminary data.</text>
</comment>
<dbReference type="Gene3D" id="3.30.559.30">
    <property type="entry name" value="Nonribosomal peptide synthetase, condensation domain"/>
    <property type="match status" value="2"/>
</dbReference>
<dbReference type="FunFam" id="3.40.50.980:FF:000002">
    <property type="entry name" value="Enterobactin synthetase component F"/>
    <property type="match status" value="1"/>
</dbReference>
<dbReference type="SUPFAM" id="SSF53474">
    <property type="entry name" value="alpha/beta-Hydrolases"/>
    <property type="match status" value="1"/>
</dbReference>
<protein>
    <submittedName>
        <fullName evidence="5">Non-ribosomal peptide synthetase</fullName>
    </submittedName>
</protein>
<dbReference type="SMART" id="SM00823">
    <property type="entry name" value="PKS_PP"/>
    <property type="match status" value="2"/>
</dbReference>
<feature type="domain" description="Carrier" evidence="4">
    <location>
        <begin position="758"/>
        <end position="832"/>
    </location>
</feature>
<dbReference type="Gene3D" id="3.40.50.1820">
    <property type="entry name" value="alpha/beta hydrolase"/>
    <property type="match status" value="1"/>
</dbReference>
<dbReference type="FunFam" id="3.40.50.980:FF:000001">
    <property type="entry name" value="Non-ribosomal peptide synthetase"/>
    <property type="match status" value="1"/>
</dbReference>
<dbReference type="SUPFAM" id="SSF52777">
    <property type="entry name" value="CoA-dependent acyltransferases"/>
    <property type="match status" value="3"/>
</dbReference>
<dbReference type="RefSeq" id="WP_190133049.1">
    <property type="nucleotide sequence ID" value="NZ_BNBD01000021.1"/>
</dbReference>
<dbReference type="PROSITE" id="PS00455">
    <property type="entry name" value="AMP_BINDING"/>
    <property type="match status" value="2"/>
</dbReference>
<dbReference type="NCBIfam" id="TIGR01733">
    <property type="entry name" value="AA-adenyl-dom"/>
    <property type="match status" value="2"/>
</dbReference>
<name>A0A919BAJ4_9ACTN</name>
<dbReference type="CDD" id="cd05930">
    <property type="entry name" value="A_NRPS"/>
    <property type="match status" value="2"/>
</dbReference>
<dbReference type="Gene3D" id="2.30.38.10">
    <property type="entry name" value="Luciferase, Domain 3"/>
    <property type="match status" value="1"/>
</dbReference>
<dbReference type="InterPro" id="IPR010071">
    <property type="entry name" value="AA_adenyl_dom"/>
</dbReference>
<keyword evidence="6" id="KW-1185">Reference proteome</keyword>
<dbReference type="InterPro" id="IPR045851">
    <property type="entry name" value="AMP-bd_C_sf"/>
</dbReference>
<dbReference type="InterPro" id="IPR023213">
    <property type="entry name" value="CAT-like_dom_sf"/>
</dbReference>
<dbReference type="EMBL" id="BNBD01000021">
    <property type="protein sequence ID" value="GHF71923.1"/>
    <property type="molecule type" value="Genomic_DNA"/>
</dbReference>
<dbReference type="Gene3D" id="1.10.1200.10">
    <property type="entry name" value="ACP-like"/>
    <property type="match status" value="2"/>
</dbReference>
<dbReference type="GO" id="GO:0003824">
    <property type="term" value="F:catalytic activity"/>
    <property type="evidence" value="ECO:0007669"/>
    <property type="project" value="InterPro"/>
</dbReference>
<dbReference type="Pfam" id="PF13193">
    <property type="entry name" value="AMP-binding_C"/>
    <property type="match status" value="1"/>
</dbReference>
<reference evidence="5" key="2">
    <citation type="submission" date="2020-09" db="EMBL/GenBank/DDBJ databases">
        <authorList>
            <person name="Sun Q."/>
            <person name="Ohkuma M."/>
        </authorList>
    </citation>
    <scope>NUCLEOTIDE SEQUENCE</scope>
    <source>
        <strain evidence="5">JCM 4059</strain>
    </source>
</reference>
<dbReference type="SUPFAM" id="SSF47336">
    <property type="entry name" value="ACP-like"/>
    <property type="match status" value="1"/>
</dbReference>
<dbReference type="Gene3D" id="3.30.300.30">
    <property type="match status" value="2"/>
</dbReference>
<dbReference type="PANTHER" id="PTHR45527">
    <property type="entry name" value="NONRIBOSOMAL PEPTIDE SYNTHETASE"/>
    <property type="match status" value="1"/>
</dbReference>
<evidence type="ECO:0000256" key="1">
    <source>
        <dbReference type="ARBA" id="ARBA00001957"/>
    </source>
</evidence>
<dbReference type="PRINTS" id="PR00154">
    <property type="entry name" value="AMPBINDING"/>
</dbReference>
<dbReference type="InterPro" id="IPR036736">
    <property type="entry name" value="ACP-like_sf"/>
</dbReference>
<gene>
    <name evidence="5" type="ORF">GCM10010218_61510</name>
</gene>
<dbReference type="Gene3D" id="3.40.50.12780">
    <property type="entry name" value="N-terminal domain of ligase-like"/>
    <property type="match status" value="1"/>
</dbReference>
<dbReference type="InterPro" id="IPR020845">
    <property type="entry name" value="AMP-binding_CS"/>
</dbReference>
<sequence>MSLTNPAGNAIALQQALRAHPEQAAYWREQRRTWAEPTVLVRDHLRKHTGDTPHVRAAVPAGTAAAADALTGNDPTLRRVLAGAVLALLAARATDRRDVTLFLPTDTTPVPVTVPVHGDDTGRGLLTALRSRYLDALAHLDVPVTALLEHEGDRPGDLMLTLDGQHTPADAERAGCTLLLDVRADAVTVHYDPRLFAEATAQRLAGTYAELLTGLLADTAAPLAPALAANDAERDLVTGAFNRTDAPFPDTRTLHSFLEERAATTPDAVAIADDGTTYGELNAAANRLAQALRSRGTGAGDVVGVCLPRSPRMLVAIYAILKAGGAYLPVDPTLPRNRIDYILEHSGTTLIVSDTATCDVVAGHEVVDVAASAGDTDPGDPEPVSGPDDLAYVIYTSGSTGRPKGVMIEHRAIVNRLWWMQRAHPLDGSDVILHKTPFTFDVSVWEIFWWSIAGASVVTLPSGDEKNPERIAERIASHGVTTLHFVPPMLNAFLQYADATGATGRLGSVRRVFASGEALAVSHAELFHRTLGAHAELVNLYGPTEAAVDVTHQPCTGTDTTRAIPIGRPIDNIRLYIRTTAGALAPVGTPGELCIAGTGLARGYLNAPELTAERFVPNPFEPDGRIYRTGDLARWLPDGTIEYLGRIDTQVKVRGYRIELGEIEHVAAGCPGVTACAVTAVEDAAGDKALAAYVVAGPGYDAGALHDRLSAELPSYMVPQYVVEVDAIPTNHNGKRDLKALPDPVAAGAPTDAPAHVAPRTPHEEQLATIWAGVLGVDTVGVHDNFFTHGGDSIKFIAVLARARAAGLRFSFQDLFAHPTVAELAELAATTGATATDDEPAPEAVAPFGLLAPGDRDRLPEGAVDAYPMSQLQIGLIYEAARSDTEGLYHDILSYRIDERLDLALFEEAVRHVARRHAVFRTSFHLDGFSEPVQVVHGAAASPLHVHDLRGLTGSERDAALARFSRDELRAGFTPGAPDLVRVHVHLLGDDAYQYSLSYHDAALDGWSVNTIHRDIFAAYFALLDGGRPAAPEHDVSYRDFIALERQALASATQRDFWLRTMDGAESTQLPRLPLDPEDPDTGALPPVVIHDVALPAGLSEQLVARAHSLRVPVKTLLLAAHTAVLGHLAGTDDVLTGYEHSGRPEAEGGETVPGLFLNTVPFRLRLTDGTWADLARAVYEAESGMLPHRRYPMAEIKRAVGSRDMLFETVFNFTHFHVLKDLGERDGFALVRSVVNAQTEFPFRAEFSQDAVSDEVLLSIHYHPDVLTPGQIARTGASYARALALLATEPDTDRSATTLLDPAEEELLRGFSGREVPLPEGTFVDRFADVVRTAPDRVALQHGTRTLTYAELDRAADRVAGHLARQGVRPGDVVTTLLPRGTAWAVTVLALLKSGAVYLPQDRAYPADRVASVLRRSACRHVVAAREDTATLTALLAERVDGVRVHAYEDAEAAAPTAPPAHRPAPGDLAYVIFTSGSTGEPKGAAIRHSGMLNHLLAKETDLKLTEDDRVAQIATQCFDISVWQLLVAWLNGGATVIYDQERIVEAASFLTALREDRISILEVVPSYLDALLTEVAQRPAALPDLRFNLITGEPLPPALTRRWFAHYDVPLVNAYGPTEASDDVTHHVIDHPVHGSRTPVGRPVLNTGIHVVGPDGALRPVGCYGEICVTGVGVGAGYVNDPERTAAVFVPNTLDDRSTLLYRTGDIGRWLPDGTLDCAGRADHQVKVRGHRIELSEIDGALEKAPGVDGAVTLVREVNGEKRLAAFYCGTAEPDPAAFREALADSLPAYMHPEILVRLDAFPLTANGKVDRKALARHELAAAGQRDLEQPADAQERLVRDLFAGVLGRDPESVGVTDNFFDIGGHSLAAMKVAAASDGRIALRDLLAHPTARRLARALAAADGGAVRDLLADLTAAAGIEVPRPEATVLCIPFAGGSAVSYVDVARELAAGDRPVRVLGVELPGRTATDNRPRVPVEQLAAELADEVRDTVAGPVALLGHCAGSALALALVPALRRRGVEVRGLVAVAKILKSADPADHASNEVVDMTEEQIVDWLVDNTGLDDIAGLGARDRADLARAFQYDTSEATRGFHRALTARAEHRTDVPLTVLYAADDPLARGHEDAAANWALFSDSTRVEVLPDGGHYLNATRPGHVAAAVRAGLGL</sequence>
<organism evidence="5 6">
    <name type="scientific">Streptomyces mashuensis</name>
    <dbReference type="NCBI Taxonomy" id="33904"/>
    <lineage>
        <taxon>Bacteria</taxon>
        <taxon>Bacillati</taxon>
        <taxon>Actinomycetota</taxon>
        <taxon>Actinomycetes</taxon>
        <taxon>Kitasatosporales</taxon>
        <taxon>Streptomycetaceae</taxon>
        <taxon>Streptomyces</taxon>
    </lineage>
</organism>
<evidence type="ECO:0000259" key="4">
    <source>
        <dbReference type="PROSITE" id="PS50075"/>
    </source>
</evidence>
<comment type="cofactor">
    <cofactor evidence="1">
        <name>pantetheine 4'-phosphate</name>
        <dbReference type="ChEBI" id="CHEBI:47942"/>
    </cofactor>
</comment>
<dbReference type="GO" id="GO:0017000">
    <property type="term" value="P:antibiotic biosynthetic process"/>
    <property type="evidence" value="ECO:0007669"/>
    <property type="project" value="UniProtKB-ARBA"/>
</dbReference>
<evidence type="ECO:0000256" key="3">
    <source>
        <dbReference type="ARBA" id="ARBA00022553"/>
    </source>
</evidence>
<dbReference type="GO" id="GO:0044550">
    <property type="term" value="P:secondary metabolite biosynthetic process"/>
    <property type="evidence" value="ECO:0007669"/>
    <property type="project" value="TreeGrafter"/>
</dbReference>
<keyword evidence="3" id="KW-0597">Phosphoprotein</keyword>
<dbReference type="Pfam" id="PF00668">
    <property type="entry name" value="Condensation"/>
    <property type="match status" value="1"/>
</dbReference>
<reference evidence="5" key="1">
    <citation type="journal article" date="2014" name="Int. J. Syst. Evol. Microbiol.">
        <title>Complete genome sequence of Corynebacterium casei LMG S-19264T (=DSM 44701T), isolated from a smear-ripened cheese.</title>
        <authorList>
            <consortium name="US DOE Joint Genome Institute (JGI-PGF)"/>
            <person name="Walter F."/>
            <person name="Albersmeier A."/>
            <person name="Kalinowski J."/>
            <person name="Ruckert C."/>
        </authorList>
    </citation>
    <scope>NUCLEOTIDE SEQUENCE</scope>
    <source>
        <strain evidence="5">JCM 4059</strain>
    </source>
</reference>
<dbReference type="GO" id="GO:0005829">
    <property type="term" value="C:cytosol"/>
    <property type="evidence" value="ECO:0007669"/>
    <property type="project" value="TreeGrafter"/>
</dbReference>
<dbReference type="FunFam" id="3.40.50.12780:FF:000012">
    <property type="entry name" value="Non-ribosomal peptide synthetase"/>
    <property type="match status" value="1"/>
</dbReference>
<feature type="domain" description="Carrier" evidence="4">
    <location>
        <begin position="1832"/>
        <end position="1920"/>
    </location>
</feature>
<dbReference type="Proteomes" id="UP000638313">
    <property type="component" value="Unassembled WGS sequence"/>
</dbReference>
<accession>A0A919BAJ4</accession>
<dbReference type="InterPro" id="IPR001242">
    <property type="entry name" value="Condensation_dom"/>
</dbReference>
<dbReference type="FunFam" id="2.30.38.10:FF:000001">
    <property type="entry name" value="Non-ribosomal peptide synthetase PvdI"/>
    <property type="match status" value="1"/>
</dbReference>
<dbReference type="Pfam" id="PF00501">
    <property type="entry name" value="AMP-binding"/>
    <property type="match status" value="2"/>
</dbReference>
<dbReference type="InterPro" id="IPR029058">
    <property type="entry name" value="AB_hydrolase_fold"/>
</dbReference>
<dbReference type="GO" id="GO:0031177">
    <property type="term" value="F:phosphopantetheine binding"/>
    <property type="evidence" value="ECO:0007669"/>
    <property type="project" value="InterPro"/>
</dbReference>
<proteinExistence type="predicted"/>
<keyword evidence="2" id="KW-0596">Phosphopantetheine</keyword>
<dbReference type="InterPro" id="IPR025110">
    <property type="entry name" value="AMP-bd_C"/>
</dbReference>
<evidence type="ECO:0000313" key="6">
    <source>
        <dbReference type="Proteomes" id="UP000638313"/>
    </source>
</evidence>
<dbReference type="InterPro" id="IPR009081">
    <property type="entry name" value="PP-bd_ACP"/>
</dbReference>
<dbReference type="Gene3D" id="3.40.50.980">
    <property type="match status" value="2"/>
</dbReference>
<dbReference type="Pfam" id="PF00975">
    <property type="entry name" value="Thioesterase"/>
    <property type="match status" value="1"/>
</dbReference>
<evidence type="ECO:0000256" key="2">
    <source>
        <dbReference type="ARBA" id="ARBA00022450"/>
    </source>
</evidence>
<dbReference type="Gene3D" id="3.30.559.10">
    <property type="entry name" value="Chloramphenicol acetyltransferase-like domain"/>
    <property type="match status" value="1"/>
</dbReference>
<dbReference type="SUPFAM" id="SSF56801">
    <property type="entry name" value="Acetyl-CoA synthetase-like"/>
    <property type="match status" value="2"/>
</dbReference>
<dbReference type="InterPro" id="IPR020459">
    <property type="entry name" value="AMP-binding"/>
</dbReference>
<dbReference type="NCBIfam" id="NF003417">
    <property type="entry name" value="PRK04813.1"/>
    <property type="match status" value="2"/>
</dbReference>